<dbReference type="AlphaFoldDB" id="A0A2A5T344"/>
<evidence type="ECO:0000313" key="2">
    <source>
        <dbReference type="Proteomes" id="UP000219020"/>
    </source>
</evidence>
<gene>
    <name evidence="1" type="ORF">BTN49_1795</name>
</gene>
<dbReference type="Proteomes" id="UP000219020">
    <property type="component" value="Unassembled WGS sequence"/>
</dbReference>
<keyword evidence="2" id="KW-1185">Reference proteome</keyword>
<proteinExistence type="predicted"/>
<dbReference type="EMBL" id="NBYY01000016">
    <property type="protein sequence ID" value="PCS22572.1"/>
    <property type="molecule type" value="Genomic_DNA"/>
</dbReference>
<protein>
    <submittedName>
        <fullName evidence="1">Uncharacterized protein</fullName>
    </submittedName>
</protein>
<organism evidence="1 2">
    <name type="scientific">Candidatus Enterovibrio escicola</name>
    <dbReference type="NCBI Taxonomy" id="1927127"/>
    <lineage>
        <taxon>Bacteria</taxon>
        <taxon>Pseudomonadati</taxon>
        <taxon>Pseudomonadota</taxon>
        <taxon>Gammaproteobacteria</taxon>
        <taxon>Vibrionales</taxon>
        <taxon>Vibrionaceae</taxon>
        <taxon>Enterovibrio</taxon>
    </lineage>
</organism>
<comment type="caution">
    <text evidence="1">The sequence shown here is derived from an EMBL/GenBank/DDBJ whole genome shotgun (WGS) entry which is preliminary data.</text>
</comment>
<sequence>MENCASLLVKEECFTVGITRCGTPDVLGKNSSFVQRNTNIFRPCDSIISKTLTPLVDGLIYY</sequence>
<reference evidence="2" key="1">
    <citation type="submission" date="2017-04" db="EMBL/GenBank/DDBJ databases">
        <title>Genome evolution of the luminous symbionts of deep sea anglerfish.</title>
        <authorList>
            <person name="Hendry T.A."/>
        </authorList>
    </citation>
    <scope>NUCLEOTIDE SEQUENCE [LARGE SCALE GENOMIC DNA]</scope>
</reference>
<accession>A0A2A5T344</accession>
<name>A0A2A5T344_9GAMM</name>
<evidence type="ECO:0000313" key="1">
    <source>
        <dbReference type="EMBL" id="PCS22572.1"/>
    </source>
</evidence>